<dbReference type="PROSITE" id="PS51634">
    <property type="entry name" value="CRC"/>
    <property type="match status" value="1"/>
</dbReference>
<feature type="compositionally biased region" description="Pro residues" evidence="4">
    <location>
        <begin position="501"/>
        <end position="511"/>
    </location>
</feature>
<evidence type="ECO:0000313" key="6">
    <source>
        <dbReference type="EMBL" id="KAK3690935.1"/>
    </source>
</evidence>
<evidence type="ECO:0000256" key="4">
    <source>
        <dbReference type="SAM" id="MobiDB-lite"/>
    </source>
</evidence>
<evidence type="ECO:0000313" key="7">
    <source>
        <dbReference type="Proteomes" id="UP001283361"/>
    </source>
</evidence>
<protein>
    <recommendedName>
        <fullName evidence="5">CRC domain-containing protein</fullName>
    </recommendedName>
</protein>
<dbReference type="InterPro" id="IPR005172">
    <property type="entry name" value="CRC"/>
</dbReference>
<evidence type="ECO:0000256" key="2">
    <source>
        <dbReference type="ARBA" id="ARBA00007267"/>
    </source>
</evidence>
<reference evidence="6" key="1">
    <citation type="journal article" date="2023" name="G3 (Bethesda)">
        <title>A reference genome for the long-term kleptoplast-retaining sea slug Elysia crispata morphotype clarki.</title>
        <authorList>
            <person name="Eastman K.E."/>
            <person name="Pendleton A.L."/>
            <person name="Shaikh M.A."/>
            <person name="Suttiyut T."/>
            <person name="Ogas R."/>
            <person name="Tomko P."/>
            <person name="Gavelis G."/>
            <person name="Widhalm J.R."/>
            <person name="Wisecaver J.H."/>
        </authorList>
    </citation>
    <scope>NUCLEOTIDE SEQUENCE</scope>
    <source>
        <strain evidence="6">ECLA1</strain>
    </source>
</reference>
<keyword evidence="7" id="KW-1185">Reference proteome</keyword>
<dbReference type="Proteomes" id="UP001283361">
    <property type="component" value="Unassembled WGS sequence"/>
</dbReference>
<dbReference type="EMBL" id="JAWDGP010008106">
    <property type="protein sequence ID" value="KAK3690935.1"/>
    <property type="molecule type" value="Genomic_DNA"/>
</dbReference>
<feature type="compositionally biased region" description="Polar residues" evidence="4">
    <location>
        <begin position="755"/>
        <end position="766"/>
    </location>
</feature>
<dbReference type="InterPro" id="IPR028307">
    <property type="entry name" value="Lin-54_fam"/>
</dbReference>
<evidence type="ECO:0000256" key="3">
    <source>
        <dbReference type="ARBA" id="ARBA00023242"/>
    </source>
</evidence>
<dbReference type="PANTHER" id="PTHR12446:SF34">
    <property type="entry name" value="PROTEIN LIN-54 HOMOLOG"/>
    <property type="match status" value="1"/>
</dbReference>
<comment type="subcellular location">
    <subcellularLocation>
        <location evidence="1">Nucleus</location>
    </subcellularLocation>
</comment>
<organism evidence="6 7">
    <name type="scientific">Elysia crispata</name>
    <name type="common">lettuce slug</name>
    <dbReference type="NCBI Taxonomy" id="231223"/>
    <lineage>
        <taxon>Eukaryota</taxon>
        <taxon>Metazoa</taxon>
        <taxon>Spiralia</taxon>
        <taxon>Lophotrochozoa</taxon>
        <taxon>Mollusca</taxon>
        <taxon>Gastropoda</taxon>
        <taxon>Heterobranchia</taxon>
        <taxon>Euthyneura</taxon>
        <taxon>Panpulmonata</taxon>
        <taxon>Sacoglossa</taxon>
        <taxon>Placobranchoidea</taxon>
        <taxon>Plakobranchidae</taxon>
        <taxon>Elysia</taxon>
    </lineage>
</organism>
<feature type="compositionally biased region" description="Low complexity" evidence="4">
    <location>
        <begin position="490"/>
        <end position="500"/>
    </location>
</feature>
<name>A0AAE0XDR2_9GAST</name>
<comment type="caution">
    <text evidence="6">The sequence shown here is derived from an EMBL/GenBank/DDBJ whole genome shotgun (WGS) entry which is preliminary data.</text>
</comment>
<sequence length="841" mass="87708">MTSKLEGKDGHQPVVMATDSNTTAATIVAAPVGAGGLKNDLVQSISSSLASSTTTAKLPDSVNFLVKNGQMIIQQPLRTSSNGPAGGNNGNALNSLSKSHIIVRQKSSGGGTSSSPAQLGEIMERVGVKRQLPSSGNSIVTKVIITKNPVSGQPQAQPVRPVTQTVTLQGSGNTGSSMSQQQLQQLSNALLAQSGNSTVTKTLTLSSQALATAATSTCTTSSPVKTVIATIPSSGVTKISVPYHKIPISPAKTPTKITMIPVTERLFTGQGKQTQNANITVLSKAFSALSQSGAVPLKSGSPSKVIIKQGPAPSGSAITLKSGALPSIAPQTVQTVRASPQVLHGLRQPQVAISVRPSFAATSNTGGTLSTAGAGTTPSGTTVQPIQVPGSRFNYVRLVNVANSGQQQQTSVAVAKTVSAGQPQTLQINKSSIPITMSATASQANQVKITLPVQQNTLLAPKPSTLPISVNAQSSMHRIILPATASSNSISATTPSSSLPPIQPAPPPPTAVTPVAAANVGQLPPGTAILSAGGSNLQGFQGIALVPASYVTQLQQMNKPLNTQAGSVSSIDPAPPPQRQPHYVPIASIDPAITQYTLSRNAPPQNGPTLEATGARPRKPCNCTKSQCLKLYCDCFANGEFCQNCNCTNCANNLEHEEERSKAIKCCLDRNPQAFHPKIGKSKDVEGNRRHTKGCNCKRSGCLKNYCECYEAKIMCSEFCKCVGCKNFEESPERKTLMHLADAAEVRVQQQTAAKTKLSSQISSVPSRPPAATASGERLPFALITSDVAEATSACLLAQAEEAERMKMPPVVQERMVIEEFGRCLMQIIESANRTRTSTMS</sequence>
<dbReference type="SMART" id="SM01114">
    <property type="entry name" value="CXC"/>
    <property type="match status" value="2"/>
</dbReference>
<dbReference type="PANTHER" id="PTHR12446">
    <property type="entry name" value="TESMIN/TSO1-RELATED"/>
    <property type="match status" value="1"/>
</dbReference>
<dbReference type="Pfam" id="PF03638">
    <property type="entry name" value="TCR"/>
    <property type="match status" value="2"/>
</dbReference>
<accession>A0AAE0XDR2</accession>
<evidence type="ECO:0000259" key="5">
    <source>
        <dbReference type="PROSITE" id="PS51634"/>
    </source>
</evidence>
<dbReference type="GO" id="GO:0006355">
    <property type="term" value="P:regulation of DNA-templated transcription"/>
    <property type="evidence" value="ECO:0007669"/>
    <property type="project" value="TreeGrafter"/>
</dbReference>
<gene>
    <name evidence="6" type="ORF">RRG08_021633</name>
</gene>
<dbReference type="AlphaFoldDB" id="A0AAE0XDR2"/>
<dbReference type="GO" id="GO:0005634">
    <property type="term" value="C:nucleus"/>
    <property type="evidence" value="ECO:0007669"/>
    <property type="project" value="UniProtKB-SubCell"/>
</dbReference>
<keyword evidence="3" id="KW-0539">Nucleus</keyword>
<proteinExistence type="inferred from homology"/>
<comment type="similarity">
    <text evidence="2">Belongs to the lin-54 family.</text>
</comment>
<feature type="domain" description="CRC" evidence="5">
    <location>
        <begin position="617"/>
        <end position="730"/>
    </location>
</feature>
<evidence type="ECO:0000256" key="1">
    <source>
        <dbReference type="ARBA" id="ARBA00004123"/>
    </source>
</evidence>
<dbReference type="InterPro" id="IPR033467">
    <property type="entry name" value="Tesmin/TSO1-like_CXC"/>
</dbReference>
<feature type="region of interest" description="Disordered" evidence="4">
    <location>
        <begin position="490"/>
        <end position="511"/>
    </location>
</feature>
<feature type="region of interest" description="Disordered" evidence="4">
    <location>
        <begin position="755"/>
        <end position="774"/>
    </location>
</feature>